<dbReference type="Proteomes" id="UP000830375">
    <property type="component" value="Unassembled WGS sequence"/>
</dbReference>
<evidence type="ECO:0000313" key="6">
    <source>
        <dbReference type="Proteomes" id="UP000830375"/>
    </source>
</evidence>
<keyword evidence="1" id="KW-0479">Metal-binding</keyword>
<accession>A0ABQ8MXM0</accession>
<keyword evidence="6" id="KW-1185">Reference proteome</keyword>
<evidence type="ECO:0000313" key="5">
    <source>
        <dbReference type="EMBL" id="KAI2667595.1"/>
    </source>
</evidence>
<evidence type="ECO:0000259" key="4">
    <source>
        <dbReference type="Pfam" id="PF21055"/>
    </source>
</evidence>
<evidence type="ECO:0000256" key="3">
    <source>
        <dbReference type="ARBA" id="ARBA00022833"/>
    </source>
</evidence>
<dbReference type="PANTHER" id="PTHR22619">
    <property type="entry name" value="ZINC FINGER SWIM DOMAIN CONTAINING PROTEIN 4, 5, 6"/>
    <property type="match status" value="1"/>
</dbReference>
<dbReference type="EMBL" id="JACTAM010000002">
    <property type="protein sequence ID" value="KAI2667595.1"/>
    <property type="molecule type" value="Genomic_DNA"/>
</dbReference>
<name>A0ABQ8MXM0_LABRO</name>
<protein>
    <submittedName>
        <fullName evidence="5">Zinc finger SWIM domain-containing protein 5</fullName>
    </submittedName>
</protein>
<dbReference type="PANTHER" id="PTHR22619:SF2">
    <property type="entry name" value="ZINC FINGER SWIM DOMAIN-CONTAINING PROTEIN 5"/>
    <property type="match status" value="1"/>
</dbReference>
<dbReference type="Pfam" id="PF21055">
    <property type="entry name" value="ZSWIM4-8_C"/>
    <property type="match status" value="1"/>
</dbReference>
<evidence type="ECO:0000256" key="2">
    <source>
        <dbReference type="ARBA" id="ARBA00022771"/>
    </source>
</evidence>
<dbReference type="InterPro" id="IPR048370">
    <property type="entry name" value="ZSWIM4-8_C"/>
</dbReference>
<organism evidence="5 6">
    <name type="scientific">Labeo rohita</name>
    <name type="common">Indian major carp</name>
    <name type="synonym">Cyprinus rohita</name>
    <dbReference type="NCBI Taxonomy" id="84645"/>
    <lineage>
        <taxon>Eukaryota</taxon>
        <taxon>Metazoa</taxon>
        <taxon>Chordata</taxon>
        <taxon>Craniata</taxon>
        <taxon>Vertebrata</taxon>
        <taxon>Euteleostomi</taxon>
        <taxon>Actinopterygii</taxon>
        <taxon>Neopterygii</taxon>
        <taxon>Teleostei</taxon>
        <taxon>Ostariophysi</taxon>
        <taxon>Cypriniformes</taxon>
        <taxon>Cyprinidae</taxon>
        <taxon>Labeoninae</taxon>
        <taxon>Labeonini</taxon>
        <taxon>Labeo</taxon>
    </lineage>
</organism>
<keyword evidence="3" id="KW-0862">Zinc</keyword>
<proteinExistence type="predicted"/>
<comment type="caution">
    <text evidence="5">The sequence shown here is derived from an EMBL/GenBank/DDBJ whole genome shotgun (WGS) entry which is preliminary data.</text>
</comment>
<sequence>MMEVSLKRAVVESMVEQHSVLHLSNKSPGGEGFHLSGTVTEPATQSEPETTHKVAISFDRCKITSVTCGCGNRDIFYCAHVVALSLYRIRKPEQVKLRLPISETLFQMNRDQLQKLVQYLITAHHTEVLPTAQKLADEILSSNSEINQVHGAPDPTAGASIDDENCWHLDEEQVREQVKQFLSQGGYYGSGKQLNSMFAKFLKRFVHCGFAGALWVCIVLNPHCKSEEKSGWLRQLKKWGDMDICPLEDGNYGSELPNITNALPQSNLAQDSLARPRRTVFTRAMEACDLHWQDSHLQRIISSDFYMSPAYQREGESLLFNPQGLPLWLDHVPTACARVDALRSHGYPREALRLAVAIINTLRLQQQRQLDIYKHQKKELLQRGMTNTTNLEGWVGHPLDPIGCLFATLTETCRVEDDNTMDTGESIALCLTLLHSWKHLACAGMGADSWFYPISMSEDSGEPKPPVYQHVPVWGCPDGGESYLALALEVALMGMGQQRLMPEGLYAQDKVCRNEEQIVAKLQEMELDDVLVQTLRKQAILLLEGTNSLFSISRLLFNLLLLSSPRRHYPPCVELFPPLSVLLLFPQPFSPMWISVYFYLFLLPNSSLDVCECVCERGSAMPVKRSAGWPLQCPQLPSPKQATLHLSLPLTRGVTLEQTSALLLGRTDSVKAHEALPPVCLLIVLPSRPSDTLHSDFSLSLALRALTDSPASCGPFSGLGEVIHRESVPMHTFAKYLFTALLPHDTDLALPVLESTAPSGDVGHPHHGISIVPSRYPRWFTLGHLESQQCELASTMLTAAKGDMLRLRTVLEAIQKHIHSSSLIFKLAQDAFKIATPADNPPDITLLNVALELGLQVMRMTLSTLNWRRREMVRWLVTCATEVGLRALISILQSWYTLFTPTEATSIVAATVMSHNTILRLSLDYPQREELASCARTLALQCAMKDPQNCALSALTLCEKDHIAFETAYQIVIDAASTGMTYSQLFTIARYMEHRGYPLRAFKLASLAMTHLNLAYNQDTHPAINDVLWACALSHSLGKNELAAIIPLVVKSVHCATVLSDILRRCTMTAPGLAGIPGRRNSGKLMSTDKAPLRQLLDATISAYINTTHSRLTHISPRHYGEFIEFLSKARETFLLAQDGHIQFAQFIDNLKQIYKGKKKLMMLVRERFG</sequence>
<feature type="domain" description="ZSWIM4-8 C-terminal" evidence="4">
    <location>
        <begin position="984"/>
        <end position="1161"/>
    </location>
</feature>
<keyword evidence="2" id="KW-0863">Zinc-finger</keyword>
<gene>
    <name evidence="5" type="ORF">H4Q32_004121</name>
</gene>
<evidence type="ECO:0000256" key="1">
    <source>
        <dbReference type="ARBA" id="ARBA00022723"/>
    </source>
</evidence>
<reference evidence="5 6" key="1">
    <citation type="submission" date="2022-01" db="EMBL/GenBank/DDBJ databases">
        <title>A high-quality chromosome-level genome assembly of rohu carp, Labeo rohita.</title>
        <authorList>
            <person name="Arick M.A. II"/>
            <person name="Hsu C.-Y."/>
            <person name="Magbanua Z."/>
            <person name="Pechanova O."/>
            <person name="Grover C."/>
            <person name="Miller E."/>
            <person name="Thrash A."/>
            <person name="Ezzel L."/>
            <person name="Alam S."/>
            <person name="Benzie J."/>
            <person name="Hamilton M."/>
            <person name="Karsi A."/>
            <person name="Lawrence M.L."/>
            <person name="Peterson D.G."/>
        </authorList>
    </citation>
    <scope>NUCLEOTIDE SEQUENCE [LARGE SCALE GENOMIC DNA]</scope>
    <source>
        <strain evidence="6">BAU-BD-2019</strain>
        <tissue evidence="5">Blood</tissue>
    </source>
</reference>